<comment type="caution">
    <text evidence="2">The sequence shown here is derived from an EMBL/GenBank/DDBJ whole genome shotgun (WGS) entry which is preliminary data.</text>
</comment>
<sequence>MTSIDDFEPRILAELAQHAKGLPEPIESTLGLPSDYYYLGARKRDAPTSQLENKDPSELPPPRGKIVSTPQQYLHI</sequence>
<name>A0ABT8K2T4_9MICC</name>
<evidence type="ECO:0000313" key="3">
    <source>
        <dbReference type="Proteomes" id="UP001174209"/>
    </source>
</evidence>
<dbReference type="RefSeq" id="WP_301227879.1">
    <property type="nucleotide sequence ID" value="NZ_JAROCG010000001.1"/>
</dbReference>
<feature type="compositionally biased region" description="Basic and acidic residues" evidence="1">
    <location>
        <begin position="43"/>
        <end position="57"/>
    </location>
</feature>
<evidence type="ECO:0000313" key="2">
    <source>
        <dbReference type="EMBL" id="MDN4611720.1"/>
    </source>
</evidence>
<gene>
    <name evidence="2" type="ORF">P5G52_12685</name>
</gene>
<organism evidence="2 3">
    <name type="scientific">Arthrobacter burdickii</name>
    <dbReference type="NCBI Taxonomy" id="3035920"/>
    <lineage>
        <taxon>Bacteria</taxon>
        <taxon>Bacillati</taxon>
        <taxon>Actinomycetota</taxon>
        <taxon>Actinomycetes</taxon>
        <taxon>Micrococcales</taxon>
        <taxon>Micrococcaceae</taxon>
        <taxon>Arthrobacter</taxon>
    </lineage>
</organism>
<dbReference type="EMBL" id="JAROCG010000001">
    <property type="protein sequence ID" value="MDN4611720.1"/>
    <property type="molecule type" value="Genomic_DNA"/>
</dbReference>
<accession>A0ABT8K2T4</accession>
<protein>
    <submittedName>
        <fullName evidence="2">Uncharacterized protein</fullName>
    </submittedName>
</protein>
<evidence type="ECO:0000256" key="1">
    <source>
        <dbReference type="SAM" id="MobiDB-lite"/>
    </source>
</evidence>
<reference evidence="2" key="1">
    <citation type="submission" date="2023-06" db="EMBL/GenBank/DDBJ databases">
        <title>MT1 and MT2 Draft Genomes of Novel Species.</title>
        <authorList>
            <person name="Venkateswaran K."/>
        </authorList>
    </citation>
    <scope>NUCLEOTIDE SEQUENCE</scope>
    <source>
        <strain evidence="2">IIF3SC-B10</strain>
    </source>
</reference>
<keyword evidence="3" id="KW-1185">Reference proteome</keyword>
<feature type="region of interest" description="Disordered" evidence="1">
    <location>
        <begin position="43"/>
        <end position="76"/>
    </location>
</feature>
<proteinExistence type="predicted"/>
<dbReference type="Proteomes" id="UP001174209">
    <property type="component" value="Unassembled WGS sequence"/>
</dbReference>